<proteinExistence type="predicted"/>
<name>E4WUC2_OIKDI</name>
<accession>E4WUC2</accession>
<dbReference type="GO" id="GO:0005615">
    <property type="term" value="C:extracellular space"/>
    <property type="evidence" value="ECO:0007669"/>
    <property type="project" value="TreeGrafter"/>
</dbReference>
<dbReference type="CDD" id="cd00109">
    <property type="entry name" value="Kunitz-type"/>
    <property type="match status" value="1"/>
</dbReference>
<dbReference type="EMBL" id="FN653016">
    <property type="protein sequence ID" value="CBY07184.1"/>
    <property type="molecule type" value="Genomic_DNA"/>
</dbReference>
<dbReference type="OrthoDB" id="4473401at2759"/>
<evidence type="ECO:0000256" key="1">
    <source>
        <dbReference type="ARBA" id="ARBA00023157"/>
    </source>
</evidence>
<dbReference type="GO" id="GO:0004867">
    <property type="term" value="F:serine-type endopeptidase inhibitor activity"/>
    <property type="evidence" value="ECO:0007669"/>
    <property type="project" value="InterPro"/>
</dbReference>
<dbReference type="PANTHER" id="PTHR10083">
    <property type="entry name" value="KUNITZ-TYPE PROTEASE INHIBITOR-RELATED"/>
    <property type="match status" value="1"/>
</dbReference>
<dbReference type="InterPro" id="IPR050098">
    <property type="entry name" value="TFPI/VKTCI-like"/>
</dbReference>
<dbReference type="Gene3D" id="4.10.410.10">
    <property type="entry name" value="Pancreatic trypsin inhibitor Kunitz domain"/>
    <property type="match status" value="2"/>
</dbReference>
<evidence type="ECO:0000259" key="2">
    <source>
        <dbReference type="PROSITE" id="PS50279"/>
    </source>
</evidence>
<sequence length="171" mass="19447">MEMMQFDAIENKQENPCHLPMDKGYAQILRKTAMWYYNKESGDCESFLWRGAGGNNNRFVTYDMCATVCLNDAENEKINDENEKIYLPASARRANLALQGDICSQSPPKSSCGFANIGTRFYFDKSDGKCHIYLSTECEFCKLGNCNSFATKDDCKASCMKKRPLFLNNKN</sequence>
<gene>
    <name evidence="3" type="ORF">GSOID_T00006272001</name>
</gene>
<keyword evidence="4" id="KW-1185">Reference proteome</keyword>
<dbReference type="AlphaFoldDB" id="E4WUC2"/>
<dbReference type="Pfam" id="PF00014">
    <property type="entry name" value="Kunitz_BPTI"/>
    <property type="match status" value="2"/>
</dbReference>
<keyword evidence="1" id="KW-1015">Disulfide bond</keyword>
<dbReference type="InterPro" id="IPR002223">
    <property type="entry name" value="Kunitz_BPTI"/>
</dbReference>
<dbReference type="PROSITE" id="PS50279">
    <property type="entry name" value="BPTI_KUNITZ_2"/>
    <property type="match status" value="2"/>
</dbReference>
<organism evidence="3">
    <name type="scientific">Oikopleura dioica</name>
    <name type="common">Tunicate</name>
    <dbReference type="NCBI Taxonomy" id="34765"/>
    <lineage>
        <taxon>Eukaryota</taxon>
        <taxon>Metazoa</taxon>
        <taxon>Chordata</taxon>
        <taxon>Tunicata</taxon>
        <taxon>Appendicularia</taxon>
        <taxon>Copelata</taxon>
        <taxon>Oikopleuridae</taxon>
        <taxon>Oikopleura</taxon>
    </lineage>
</organism>
<feature type="domain" description="BPTI/Kunitz inhibitor" evidence="2">
    <location>
        <begin position="17"/>
        <end position="69"/>
    </location>
</feature>
<dbReference type="SUPFAM" id="SSF57362">
    <property type="entry name" value="BPTI-like"/>
    <property type="match status" value="2"/>
</dbReference>
<dbReference type="PANTHER" id="PTHR10083:SF374">
    <property type="entry name" value="BPTI_KUNITZ INHIBITOR DOMAIN-CONTAINING PROTEIN"/>
    <property type="match status" value="1"/>
</dbReference>
<dbReference type="Proteomes" id="UP000001307">
    <property type="component" value="Unassembled WGS sequence"/>
</dbReference>
<feature type="domain" description="BPTI/Kunitz inhibitor" evidence="2">
    <location>
        <begin position="103"/>
        <end position="159"/>
    </location>
</feature>
<dbReference type="InterPro" id="IPR036880">
    <property type="entry name" value="Kunitz_BPTI_sf"/>
</dbReference>
<reference evidence="3" key="1">
    <citation type="journal article" date="2010" name="Science">
        <title>Plasticity of animal genome architecture unmasked by rapid evolution of a pelagic tunicate.</title>
        <authorList>
            <person name="Denoeud F."/>
            <person name="Henriet S."/>
            <person name="Mungpakdee S."/>
            <person name="Aury J.M."/>
            <person name="Da Silva C."/>
            <person name="Brinkmann H."/>
            <person name="Mikhaleva J."/>
            <person name="Olsen L.C."/>
            <person name="Jubin C."/>
            <person name="Canestro C."/>
            <person name="Bouquet J.M."/>
            <person name="Danks G."/>
            <person name="Poulain J."/>
            <person name="Campsteijn C."/>
            <person name="Adamski M."/>
            <person name="Cross I."/>
            <person name="Yadetie F."/>
            <person name="Muffato M."/>
            <person name="Louis A."/>
            <person name="Butcher S."/>
            <person name="Tsagkogeorga G."/>
            <person name="Konrad A."/>
            <person name="Singh S."/>
            <person name="Jensen M.F."/>
            <person name="Cong E.H."/>
            <person name="Eikeseth-Otteraa H."/>
            <person name="Noel B."/>
            <person name="Anthouard V."/>
            <person name="Porcel B.M."/>
            <person name="Kachouri-Lafond R."/>
            <person name="Nishino A."/>
            <person name="Ugolini M."/>
            <person name="Chourrout P."/>
            <person name="Nishida H."/>
            <person name="Aasland R."/>
            <person name="Huzurbazar S."/>
            <person name="Westhof E."/>
            <person name="Delsuc F."/>
            <person name="Lehrach H."/>
            <person name="Reinhardt R."/>
            <person name="Weissenbach J."/>
            <person name="Roy S.W."/>
            <person name="Artiguenave F."/>
            <person name="Postlethwait J.H."/>
            <person name="Manak J.R."/>
            <person name="Thompson E.M."/>
            <person name="Jaillon O."/>
            <person name="Du Pasquier L."/>
            <person name="Boudinot P."/>
            <person name="Liberles D.A."/>
            <person name="Volff J.N."/>
            <person name="Philippe H."/>
            <person name="Lenhard B."/>
            <person name="Roest Crollius H."/>
            <person name="Wincker P."/>
            <person name="Chourrout D."/>
        </authorList>
    </citation>
    <scope>NUCLEOTIDE SEQUENCE [LARGE SCALE GENOMIC DNA]</scope>
</reference>
<protein>
    <recommendedName>
        <fullName evidence="2">BPTI/Kunitz inhibitor domain-containing protein</fullName>
    </recommendedName>
</protein>
<dbReference type="InParanoid" id="E4WUC2"/>
<dbReference type="SMART" id="SM00131">
    <property type="entry name" value="KU"/>
    <property type="match status" value="2"/>
</dbReference>
<evidence type="ECO:0000313" key="4">
    <source>
        <dbReference type="Proteomes" id="UP000001307"/>
    </source>
</evidence>
<evidence type="ECO:0000313" key="3">
    <source>
        <dbReference type="EMBL" id="CBY07184.1"/>
    </source>
</evidence>